<evidence type="ECO:0000256" key="4">
    <source>
        <dbReference type="ARBA" id="ARBA00022827"/>
    </source>
</evidence>
<dbReference type="Gene3D" id="1.10.540.10">
    <property type="entry name" value="Acyl-CoA dehydrogenase/oxidase, N-terminal domain"/>
    <property type="match status" value="1"/>
</dbReference>
<dbReference type="InterPro" id="IPR036250">
    <property type="entry name" value="AcylCo_DH-like_C"/>
</dbReference>
<keyword evidence="4 6" id="KW-0274">FAD</keyword>
<comment type="caution">
    <text evidence="11">The sequence shown here is derived from an EMBL/GenBank/DDBJ whole genome shotgun (WGS) entry which is preliminary data.</text>
</comment>
<dbReference type="EMBL" id="BSPX01000057">
    <property type="protein sequence ID" value="GLT23702.1"/>
    <property type="molecule type" value="Genomic_DNA"/>
</dbReference>
<gene>
    <name evidence="11" type="ORF">GCM10007933_31700</name>
</gene>
<evidence type="ECO:0000256" key="5">
    <source>
        <dbReference type="ARBA" id="ARBA00023002"/>
    </source>
</evidence>
<dbReference type="InterPro" id="IPR006091">
    <property type="entry name" value="Acyl-CoA_Oxase/DH_mid-dom"/>
</dbReference>
<keyword evidence="3 6" id="KW-0285">Flavoprotein</keyword>
<dbReference type="SUPFAM" id="SSF47203">
    <property type="entry name" value="Acyl-CoA dehydrogenase C-terminal domain-like"/>
    <property type="match status" value="1"/>
</dbReference>
<protein>
    <submittedName>
        <fullName evidence="11">Acyl-CoA dehydrogenase</fullName>
    </submittedName>
</protein>
<dbReference type="InterPro" id="IPR009075">
    <property type="entry name" value="AcylCo_DH/oxidase_C"/>
</dbReference>
<dbReference type="InterPro" id="IPR052166">
    <property type="entry name" value="Diverse_Acyl-CoA_DH"/>
</dbReference>
<evidence type="ECO:0000256" key="3">
    <source>
        <dbReference type="ARBA" id="ARBA00022630"/>
    </source>
</evidence>
<comment type="similarity">
    <text evidence="2 6">Belongs to the acyl-CoA dehydrogenase family.</text>
</comment>
<dbReference type="Pfam" id="PF12806">
    <property type="entry name" value="Acyl-CoA_dh_C"/>
    <property type="match status" value="1"/>
</dbReference>
<dbReference type="InterPro" id="IPR009100">
    <property type="entry name" value="AcylCoA_DH/oxidase_NM_dom_sf"/>
</dbReference>
<evidence type="ECO:0000259" key="8">
    <source>
        <dbReference type="Pfam" id="PF02770"/>
    </source>
</evidence>
<organism evidence="11 12">
    <name type="scientific">Zoogloea oryzae</name>
    <dbReference type="NCBI Taxonomy" id="310767"/>
    <lineage>
        <taxon>Bacteria</taxon>
        <taxon>Pseudomonadati</taxon>
        <taxon>Pseudomonadota</taxon>
        <taxon>Betaproteobacteria</taxon>
        <taxon>Rhodocyclales</taxon>
        <taxon>Zoogloeaceae</taxon>
        <taxon>Zoogloea</taxon>
    </lineage>
</organism>
<dbReference type="InterPro" id="IPR037069">
    <property type="entry name" value="AcylCoA_DH/ox_N_sf"/>
</dbReference>
<dbReference type="Pfam" id="PF02771">
    <property type="entry name" value="Acyl-CoA_dh_N"/>
    <property type="match status" value="1"/>
</dbReference>
<evidence type="ECO:0000256" key="2">
    <source>
        <dbReference type="ARBA" id="ARBA00009347"/>
    </source>
</evidence>
<dbReference type="Pfam" id="PF02770">
    <property type="entry name" value="Acyl-CoA_dh_M"/>
    <property type="match status" value="1"/>
</dbReference>
<dbReference type="Gene3D" id="1.20.140.10">
    <property type="entry name" value="Butyryl-CoA Dehydrogenase, subunit A, domain 3"/>
    <property type="match status" value="1"/>
</dbReference>
<dbReference type="SUPFAM" id="SSF56645">
    <property type="entry name" value="Acyl-CoA dehydrogenase NM domain-like"/>
    <property type="match status" value="1"/>
</dbReference>
<name>A0ABQ6FEN6_9RHOO</name>
<dbReference type="Proteomes" id="UP001157167">
    <property type="component" value="Unassembled WGS sequence"/>
</dbReference>
<evidence type="ECO:0000256" key="1">
    <source>
        <dbReference type="ARBA" id="ARBA00001974"/>
    </source>
</evidence>
<feature type="domain" description="Acyl-CoA dehydrogenase/oxidase C-terminal" evidence="7">
    <location>
        <begin position="289"/>
        <end position="458"/>
    </location>
</feature>
<feature type="domain" description="Acetyl-CoA dehydrogenase-like C-terminal" evidence="10">
    <location>
        <begin position="474"/>
        <end position="597"/>
    </location>
</feature>
<evidence type="ECO:0000259" key="9">
    <source>
        <dbReference type="Pfam" id="PF02771"/>
    </source>
</evidence>
<dbReference type="Pfam" id="PF00441">
    <property type="entry name" value="Acyl-CoA_dh_1"/>
    <property type="match status" value="1"/>
</dbReference>
<feature type="domain" description="Acyl-CoA dehydrogenase/oxidase N-terminal" evidence="9">
    <location>
        <begin position="84"/>
        <end position="162"/>
    </location>
</feature>
<evidence type="ECO:0000259" key="7">
    <source>
        <dbReference type="Pfam" id="PF00441"/>
    </source>
</evidence>
<accession>A0ABQ6FEN6</accession>
<proteinExistence type="inferred from homology"/>
<reference evidence="12" key="1">
    <citation type="journal article" date="2019" name="Int. J. Syst. Evol. Microbiol.">
        <title>The Global Catalogue of Microorganisms (GCM) 10K type strain sequencing project: providing services to taxonomists for standard genome sequencing and annotation.</title>
        <authorList>
            <consortium name="The Broad Institute Genomics Platform"/>
            <consortium name="The Broad Institute Genome Sequencing Center for Infectious Disease"/>
            <person name="Wu L."/>
            <person name="Ma J."/>
        </authorList>
    </citation>
    <scope>NUCLEOTIDE SEQUENCE [LARGE SCALE GENOMIC DNA]</scope>
    <source>
        <strain evidence="12">NBRC 102407</strain>
    </source>
</reference>
<keyword evidence="12" id="KW-1185">Reference proteome</keyword>
<keyword evidence="5 6" id="KW-0560">Oxidoreductase</keyword>
<dbReference type="InterPro" id="IPR013786">
    <property type="entry name" value="AcylCoA_DH/ox_N"/>
</dbReference>
<comment type="cofactor">
    <cofactor evidence="1 6">
        <name>FAD</name>
        <dbReference type="ChEBI" id="CHEBI:57692"/>
    </cofactor>
</comment>
<evidence type="ECO:0000256" key="6">
    <source>
        <dbReference type="RuleBase" id="RU362125"/>
    </source>
</evidence>
<evidence type="ECO:0000313" key="11">
    <source>
        <dbReference type="EMBL" id="GLT23702.1"/>
    </source>
</evidence>
<dbReference type="InterPro" id="IPR046373">
    <property type="entry name" value="Acyl-CoA_Oxase/DH_mid-dom_sf"/>
</dbReference>
<evidence type="ECO:0000259" key="10">
    <source>
        <dbReference type="Pfam" id="PF12806"/>
    </source>
</evidence>
<dbReference type="PANTHER" id="PTHR42803:SF1">
    <property type="entry name" value="BROAD-SPECIFICITY LINEAR ACYL-COA DEHYDROGENASE FADE5"/>
    <property type="match status" value="1"/>
</dbReference>
<feature type="domain" description="Acyl-CoA oxidase/dehydrogenase middle" evidence="8">
    <location>
        <begin position="167"/>
        <end position="273"/>
    </location>
</feature>
<dbReference type="PANTHER" id="PTHR42803">
    <property type="entry name" value="ACYL-COA DEHYDROGENASE"/>
    <property type="match status" value="1"/>
</dbReference>
<dbReference type="InterPro" id="IPR025878">
    <property type="entry name" value="Acyl-CoA_dh-like_C_dom"/>
</dbReference>
<dbReference type="Gene3D" id="2.40.110.10">
    <property type="entry name" value="Butyryl-CoA Dehydrogenase, subunit A, domain 2"/>
    <property type="match status" value="1"/>
</dbReference>
<dbReference type="RefSeq" id="WP_284188886.1">
    <property type="nucleotide sequence ID" value="NZ_BSPX01000057.1"/>
</dbReference>
<evidence type="ECO:0000313" key="12">
    <source>
        <dbReference type="Proteomes" id="UP001157167"/>
    </source>
</evidence>
<sequence>MNNYQAPLRDMRFVIHELVGSSPICALPAYADCDAGLIDAVLEEAGRFAGDILSPLNPVGDRDGARWQTGADGKGEVRTAAGFADAYRHFAEGGWMALPCPPEFDGQGLPRLLAVAVSEMWKSANLSFSHVVTLTHGAIEALLIAGSDAMKATWLPKLVSGEWTGTMNITEPQAGSDLAAINCKAVPQADGSYRISGQKIFITYGDHDMAANIVHLVLARTPDAPPGVKGLSLFIVPKFILDADGKQGEHNDVYCTSIEHKLGVHGSPTTTLVHGDHGGSTGYLIGELGRGLEIMFVMMNSARLSVGTEGLGVAQRAWQLASEYAKERVQGTDVTQKGGKSVAIVRHPDVRRMLMTQRAHTEAIRALAYSVAALQDIAHQSDDAEARAAAHRRVELLTPVLKGWSTESAVELTSLAIQVFGGMGFVEETGISQYMRDARITPIYEGTTAIQAADLAGRKLTRDRGAVLATLLADMRADQAALAGAGDANLTDIATRLAAGLDDLHAASETLITRMGSNPAAALVVAEPFLKLAGTVIGGWLMAKAAKVAHDAIAAGSSDPFYREKLASAQFYASHILPKSAGLRITVESDNSLLLGLPDEAF</sequence>